<reference evidence="5" key="2">
    <citation type="submission" date="2021-08" db="EMBL/GenBank/DDBJ databases">
        <authorList>
            <person name="Eriksson T."/>
        </authorList>
    </citation>
    <scope>NUCLEOTIDE SEQUENCE</scope>
    <source>
        <strain evidence="5">Stoneville</strain>
        <tissue evidence="5">Whole head</tissue>
    </source>
</reference>
<proteinExistence type="predicted"/>
<dbReference type="PANTHER" id="PTHR13847">
    <property type="entry name" value="SARCOSINE DEHYDROGENASE-RELATED"/>
    <property type="match status" value="1"/>
</dbReference>
<dbReference type="PANTHER" id="PTHR13847:SF287">
    <property type="entry name" value="FAD-DEPENDENT OXIDOREDUCTASE DOMAIN-CONTAINING PROTEIN 1"/>
    <property type="match status" value="1"/>
</dbReference>
<dbReference type="Gene3D" id="3.30.9.10">
    <property type="entry name" value="D-Amino Acid Oxidase, subunit A, domain 2"/>
    <property type="match status" value="1"/>
</dbReference>
<name>A0A8J6L8L1_TENMO</name>
<accession>A0A8J6L8L1</accession>
<dbReference type="EMBL" id="JABDTM020026462">
    <property type="protein sequence ID" value="KAH0811910.1"/>
    <property type="molecule type" value="Genomic_DNA"/>
</dbReference>
<sequence>MLTRQRNYSSDVVVIGGGAMGASVAYWLKDKTVGSKKDLRVVVIEKDPTYSCCSTSLSVGGIRQQFSVPENIQMSLFGASFIKNIKSKFGPEADISFMPNGYLILASENGAQRLSNNFKLQQQLGATNRLFTKQQLKKRFAWLNVDDIELGCCGGENEGWFDPWGLLSLLRSGASSKGAEFIQGEAVDFVFGANGELRGVVVKLPNNEQKTISFEHCVITAGAESGKIAKLARIGSDDLSTPLPVEKRKRYVYRFDSQGDNPPEINSPLMIDYTGVYFRRDGGSYIGGLSPKPEEEPETNNLDVDFDFFDNRVWPLLAHRIPAFQSVKVKSAWGGFYEYNCFDANGVIGPHPGHSNLYFATGFSGHGIQQSPAAGLAIAELIVDGAFKTIDLTRMGFDRLITHKPLYEIGIY</sequence>
<evidence type="ECO:0000259" key="4">
    <source>
        <dbReference type="Pfam" id="PF01266"/>
    </source>
</evidence>
<dbReference type="InterPro" id="IPR036188">
    <property type="entry name" value="FAD/NAD-bd_sf"/>
</dbReference>
<evidence type="ECO:0000256" key="1">
    <source>
        <dbReference type="ARBA" id="ARBA00023002"/>
    </source>
</evidence>
<organism evidence="5 6">
    <name type="scientific">Tenebrio molitor</name>
    <name type="common">Yellow mealworm beetle</name>
    <dbReference type="NCBI Taxonomy" id="7067"/>
    <lineage>
        <taxon>Eukaryota</taxon>
        <taxon>Metazoa</taxon>
        <taxon>Ecdysozoa</taxon>
        <taxon>Arthropoda</taxon>
        <taxon>Hexapoda</taxon>
        <taxon>Insecta</taxon>
        <taxon>Pterygota</taxon>
        <taxon>Neoptera</taxon>
        <taxon>Endopterygota</taxon>
        <taxon>Coleoptera</taxon>
        <taxon>Polyphaga</taxon>
        <taxon>Cucujiformia</taxon>
        <taxon>Tenebrionidae</taxon>
        <taxon>Tenebrio</taxon>
    </lineage>
</organism>
<feature type="domain" description="FAD dependent oxidoreductase" evidence="4">
    <location>
        <begin position="11"/>
        <end position="381"/>
    </location>
</feature>
<dbReference type="Pfam" id="PF01266">
    <property type="entry name" value="DAO"/>
    <property type="match status" value="1"/>
</dbReference>
<protein>
    <recommendedName>
        <fullName evidence="2">FAD-dependent oxidoreductase domain-containing protein 1</fullName>
    </recommendedName>
</protein>
<evidence type="ECO:0000256" key="2">
    <source>
        <dbReference type="ARBA" id="ARBA00039785"/>
    </source>
</evidence>
<dbReference type="GO" id="GO:0016491">
    <property type="term" value="F:oxidoreductase activity"/>
    <property type="evidence" value="ECO:0007669"/>
    <property type="project" value="UniProtKB-KW"/>
</dbReference>
<comment type="function">
    <text evidence="3">Required for the assembly of the mitochondrial membrane respiratory chain NADH dehydrogenase (Complex I). Involved in mid-late stages of complex I assembly.</text>
</comment>
<evidence type="ECO:0000313" key="6">
    <source>
        <dbReference type="Proteomes" id="UP000719412"/>
    </source>
</evidence>
<dbReference type="Proteomes" id="UP000719412">
    <property type="component" value="Unassembled WGS sequence"/>
</dbReference>
<dbReference type="InterPro" id="IPR006076">
    <property type="entry name" value="FAD-dep_OxRdtase"/>
</dbReference>
<comment type="caution">
    <text evidence="5">The sequence shown here is derived from an EMBL/GenBank/DDBJ whole genome shotgun (WGS) entry which is preliminary data.</text>
</comment>
<keyword evidence="1" id="KW-0560">Oxidoreductase</keyword>
<keyword evidence="6" id="KW-1185">Reference proteome</keyword>
<gene>
    <name evidence="5" type="ORF">GEV33_010887</name>
</gene>
<dbReference type="AlphaFoldDB" id="A0A8J6L8L1"/>
<dbReference type="Gene3D" id="3.50.50.60">
    <property type="entry name" value="FAD/NAD(P)-binding domain"/>
    <property type="match status" value="1"/>
</dbReference>
<reference evidence="5" key="1">
    <citation type="journal article" date="2020" name="J Insects Food Feed">
        <title>The yellow mealworm (Tenebrio molitor) genome: a resource for the emerging insects as food and feed industry.</title>
        <authorList>
            <person name="Eriksson T."/>
            <person name="Andere A."/>
            <person name="Kelstrup H."/>
            <person name="Emery V."/>
            <person name="Picard C."/>
        </authorList>
    </citation>
    <scope>NUCLEOTIDE SEQUENCE</scope>
    <source>
        <strain evidence="5">Stoneville</strain>
        <tissue evidence="5">Whole head</tissue>
    </source>
</reference>
<evidence type="ECO:0000256" key="3">
    <source>
        <dbReference type="ARBA" id="ARBA00046185"/>
    </source>
</evidence>
<evidence type="ECO:0000313" key="5">
    <source>
        <dbReference type="EMBL" id="KAH0811910.1"/>
    </source>
</evidence>
<dbReference type="SUPFAM" id="SSF51905">
    <property type="entry name" value="FAD/NAD(P)-binding domain"/>
    <property type="match status" value="1"/>
</dbReference>
<dbReference type="GO" id="GO:0032981">
    <property type="term" value="P:mitochondrial respiratory chain complex I assembly"/>
    <property type="evidence" value="ECO:0007669"/>
    <property type="project" value="TreeGrafter"/>
</dbReference>
<dbReference type="GO" id="GO:0005739">
    <property type="term" value="C:mitochondrion"/>
    <property type="evidence" value="ECO:0007669"/>
    <property type="project" value="GOC"/>
</dbReference>